<gene>
    <name evidence="2" type="ORF">AGR7C_Cc110081</name>
</gene>
<dbReference type="EMBL" id="FBWG01000003">
    <property type="protein sequence ID" value="CUX13538.1"/>
    <property type="molecule type" value="Genomic_DNA"/>
</dbReference>
<organism evidence="2 3">
    <name type="scientific">Agrobacterium deltaense Zutra 3/1</name>
    <dbReference type="NCBI Taxonomy" id="1183427"/>
    <lineage>
        <taxon>Bacteria</taxon>
        <taxon>Pseudomonadati</taxon>
        <taxon>Pseudomonadota</taxon>
        <taxon>Alphaproteobacteria</taxon>
        <taxon>Hyphomicrobiales</taxon>
        <taxon>Rhizobiaceae</taxon>
        <taxon>Rhizobium/Agrobacterium group</taxon>
        <taxon>Agrobacterium</taxon>
    </lineage>
</organism>
<sequence length="34" mass="3787">MQPEKHEAAREQQVRAANRGKLPGEAKNWGTIGQ</sequence>
<proteinExistence type="predicted"/>
<name>A0A1S7NZ69_9HYPH</name>
<evidence type="ECO:0000313" key="2">
    <source>
        <dbReference type="EMBL" id="CUX13538.1"/>
    </source>
</evidence>
<accession>A0A1S7NZ69</accession>
<dbReference type="Proteomes" id="UP000191987">
    <property type="component" value="Unassembled WGS sequence"/>
</dbReference>
<protein>
    <submittedName>
        <fullName evidence="2">Uncharacterized protein</fullName>
    </submittedName>
</protein>
<feature type="region of interest" description="Disordered" evidence="1">
    <location>
        <begin position="1"/>
        <end position="34"/>
    </location>
</feature>
<reference evidence="2 3" key="1">
    <citation type="submission" date="2016-01" db="EMBL/GenBank/DDBJ databases">
        <authorList>
            <person name="Oliw E.H."/>
        </authorList>
    </citation>
    <scope>NUCLEOTIDE SEQUENCE [LARGE SCALE GENOMIC DNA]</scope>
    <source>
        <strain evidence="2 3">Zutra 3-1</strain>
    </source>
</reference>
<evidence type="ECO:0000256" key="1">
    <source>
        <dbReference type="SAM" id="MobiDB-lite"/>
    </source>
</evidence>
<feature type="compositionally biased region" description="Basic and acidic residues" evidence="1">
    <location>
        <begin position="1"/>
        <end position="13"/>
    </location>
</feature>
<dbReference type="AlphaFoldDB" id="A0A1S7NZ69"/>
<evidence type="ECO:0000313" key="3">
    <source>
        <dbReference type="Proteomes" id="UP000191987"/>
    </source>
</evidence>